<dbReference type="Proteomes" id="UP001141259">
    <property type="component" value="Unassembled WGS sequence"/>
</dbReference>
<gene>
    <name evidence="3" type="ORF">NZH93_20060</name>
</gene>
<dbReference type="EMBL" id="JANYMP010000009">
    <property type="protein sequence ID" value="MCS7479162.1"/>
    <property type="molecule type" value="Genomic_DNA"/>
</dbReference>
<comment type="caution">
    <text evidence="3">The sequence shown here is derived from an EMBL/GenBank/DDBJ whole genome shotgun (WGS) entry which is preliminary data.</text>
</comment>
<dbReference type="RefSeq" id="WP_259624668.1">
    <property type="nucleotide sequence ID" value="NZ_JANYMP010000009.1"/>
</dbReference>
<evidence type="ECO:0000313" key="4">
    <source>
        <dbReference type="Proteomes" id="UP001141259"/>
    </source>
</evidence>
<evidence type="ECO:0000256" key="1">
    <source>
        <dbReference type="SAM" id="MobiDB-lite"/>
    </source>
</evidence>
<feature type="transmembrane region" description="Helical" evidence="2">
    <location>
        <begin position="198"/>
        <end position="216"/>
    </location>
</feature>
<name>A0A9X3AFT9_9PSEU</name>
<keyword evidence="2" id="KW-0812">Transmembrane</keyword>
<keyword evidence="4" id="KW-1185">Reference proteome</keyword>
<dbReference type="InterPro" id="IPR016566">
    <property type="entry name" value="UCP010219"/>
</dbReference>
<feature type="transmembrane region" description="Helical" evidence="2">
    <location>
        <begin position="113"/>
        <end position="134"/>
    </location>
</feature>
<feature type="transmembrane region" description="Helical" evidence="2">
    <location>
        <begin position="42"/>
        <end position="60"/>
    </location>
</feature>
<accession>A0A9X3AFT9</accession>
<keyword evidence="2" id="KW-1133">Transmembrane helix</keyword>
<evidence type="ECO:0000313" key="3">
    <source>
        <dbReference type="EMBL" id="MCS7479162.1"/>
    </source>
</evidence>
<keyword evidence="2" id="KW-0472">Membrane</keyword>
<dbReference type="AlphaFoldDB" id="A0A9X3AFT9"/>
<proteinExistence type="predicted"/>
<reference evidence="3" key="1">
    <citation type="submission" date="2022-08" db="EMBL/GenBank/DDBJ databases">
        <authorList>
            <person name="Tistechok S."/>
            <person name="Samborskyy M."/>
            <person name="Roman I."/>
        </authorList>
    </citation>
    <scope>NUCLEOTIDE SEQUENCE</scope>
    <source>
        <strain evidence="3">DSM 103496</strain>
    </source>
</reference>
<feature type="transmembrane region" description="Helical" evidence="2">
    <location>
        <begin position="89"/>
        <end position="107"/>
    </location>
</feature>
<feature type="region of interest" description="Disordered" evidence="1">
    <location>
        <begin position="12"/>
        <end position="33"/>
    </location>
</feature>
<evidence type="ECO:0000256" key="2">
    <source>
        <dbReference type="SAM" id="Phobius"/>
    </source>
</evidence>
<protein>
    <submittedName>
        <fullName evidence="3">DUF3159 domain-containing protein</fullName>
    </submittedName>
</protein>
<sequence>MTEPINDQLKRREAISGASPSHGDPVVPEEATGRFGKTKGKGFLYATIPVVVFVTANALLPLTATIVISVVVGLGLVVFRLLKGERPLAALGSLVGIAFAAGLVAVTGSAKNYFVVGIWAYFVGFLIAALSLLIRRPVTGVIWNFTHGRNNPWREDRGVLRAHFVATLAAAVVLGARFGVQQWLYLADSTNGLGFARIAMGTPMSMTVAVVVVWAFRRSSKLLIGKPGQGTTSPDKRAP</sequence>
<feature type="transmembrane region" description="Helical" evidence="2">
    <location>
        <begin position="66"/>
        <end position="82"/>
    </location>
</feature>
<feature type="transmembrane region" description="Helical" evidence="2">
    <location>
        <begin position="159"/>
        <end position="178"/>
    </location>
</feature>
<organism evidence="3 4">
    <name type="scientific">Umezawaea endophytica</name>
    <dbReference type="NCBI Taxonomy" id="1654476"/>
    <lineage>
        <taxon>Bacteria</taxon>
        <taxon>Bacillati</taxon>
        <taxon>Actinomycetota</taxon>
        <taxon>Actinomycetes</taxon>
        <taxon>Pseudonocardiales</taxon>
        <taxon>Pseudonocardiaceae</taxon>
        <taxon>Umezawaea</taxon>
    </lineage>
</organism>
<dbReference type="Pfam" id="PF11361">
    <property type="entry name" value="DUF3159"/>
    <property type="match status" value="1"/>
</dbReference>